<dbReference type="PROSITE" id="PS51819">
    <property type="entry name" value="VOC"/>
    <property type="match status" value="1"/>
</dbReference>
<dbReference type="GO" id="GO:0004493">
    <property type="term" value="F:methylmalonyl-CoA epimerase activity"/>
    <property type="evidence" value="ECO:0007669"/>
    <property type="project" value="TreeGrafter"/>
</dbReference>
<dbReference type="SUPFAM" id="SSF54593">
    <property type="entry name" value="Glyoxalase/Bleomycin resistance protein/Dihydroxybiphenyl dioxygenase"/>
    <property type="match status" value="1"/>
</dbReference>
<evidence type="ECO:0000313" key="4">
    <source>
        <dbReference type="Proteomes" id="UP000198860"/>
    </source>
</evidence>
<dbReference type="Gene3D" id="3.10.180.10">
    <property type="entry name" value="2,3-Dihydroxybiphenyl 1,2-Dioxygenase, domain 1"/>
    <property type="match status" value="1"/>
</dbReference>
<keyword evidence="3" id="KW-0223">Dioxygenase</keyword>
<keyword evidence="3" id="KW-0560">Oxidoreductase</keyword>
<dbReference type="InterPro" id="IPR037523">
    <property type="entry name" value="VOC_core"/>
</dbReference>
<dbReference type="OrthoDB" id="9796521at2"/>
<evidence type="ECO:0000259" key="2">
    <source>
        <dbReference type="PROSITE" id="PS51819"/>
    </source>
</evidence>
<sequence length="127" mass="15094">MELTHVRLLVDDYQACFYFYRDTLGFEVTWGDENSNYADFKFRGVTLGVFERRQMVEALGNVYVKNGSREDRAALIFKVDDVEETYQEWKDKVMFITEPVEQKDWGIKVAHFRDPDGNLLEIYEQIM</sequence>
<dbReference type="InterPro" id="IPR051785">
    <property type="entry name" value="MMCE/EMCE_epimerase"/>
</dbReference>
<feature type="domain" description="VOC" evidence="2">
    <location>
        <begin position="2"/>
        <end position="125"/>
    </location>
</feature>
<proteinExistence type="predicted"/>
<name>A0A1H0FWK0_HALAD</name>
<organism evidence="3 4">
    <name type="scientific">Halobacillus aidingensis</name>
    <dbReference type="NCBI Taxonomy" id="240303"/>
    <lineage>
        <taxon>Bacteria</taxon>
        <taxon>Bacillati</taxon>
        <taxon>Bacillota</taxon>
        <taxon>Bacilli</taxon>
        <taxon>Bacillales</taxon>
        <taxon>Bacillaceae</taxon>
        <taxon>Halobacillus</taxon>
    </lineage>
</organism>
<dbReference type="Pfam" id="PF00903">
    <property type="entry name" value="Glyoxalase"/>
    <property type="match status" value="1"/>
</dbReference>
<evidence type="ECO:0000313" key="3">
    <source>
        <dbReference type="EMBL" id="SDN99058.1"/>
    </source>
</evidence>
<dbReference type="EMBL" id="FNIZ01000002">
    <property type="protein sequence ID" value="SDN99058.1"/>
    <property type="molecule type" value="Genomic_DNA"/>
</dbReference>
<dbReference type="InterPro" id="IPR029068">
    <property type="entry name" value="Glyas_Bleomycin-R_OHBP_Dase"/>
</dbReference>
<protein>
    <submittedName>
        <fullName evidence="3">Catechol 2,3-dioxygenase</fullName>
    </submittedName>
</protein>
<evidence type="ECO:0000256" key="1">
    <source>
        <dbReference type="ARBA" id="ARBA00022723"/>
    </source>
</evidence>
<accession>A0A1H0FWK0</accession>
<dbReference type="STRING" id="240303.SAMN05421677_102142"/>
<dbReference type="CDD" id="cd07264">
    <property type="entry name" value="VOC_like"/>
    <property type="match status" value="1"/>
</dbReference>
<dbReference type="Proteomes" id="UP000198860">
    <property type="component" value="Unassembled WGS sequence"/>
</dbReference>
<keyword evidence="4" id="KW-1185">Reference proteome</keyword>
<dbReference type="RefSeq" id="WP_089650924.1">
    <property type="nucleotide sequence ID" value="NZ_FNIZ01000002.1"/>
</dbReference>
<dbReference type="GO" id="GO:0051213">
    <property type="term" value="F:dioxygenase activity"/>
    <property type="evidence" value="ECO:0007669"/>
    <property type="project" value="UniProtKB-KW"/>
</dbReference>
<keyword evidence="1" id="KW-0479">Metal-binding</keyword>
<dbReference type="GO" id="GO:0046491">
    <property type="term" value="P:L-methylmalonyl-CoA metabolic process"/>
    <property type="evidence" value="ECO:0007669"/>
    <property type="project" value="TreeGrafter"/>
</dbReference>
<reference evidence="4" key="1">
    <citation type="submission" date="2016-10" db="EMBL/GenBank/DDBJ databases">
        <authorList>
            <person name="Varghese N."/>
            <person name="Submissions S."/>
        </authorList>
    </citation>
    <scope>NUCLEOTIDE SEQUENCE [LARGE SCALE GENOMIC DNA]</scope>
    <source>
        <strain evidence="4">CGMCC 1.3703</strain>
    </source>
</reference>
<dbReference type="PANTHER" id="PTHR43048:SF4">
    <property type="entry name" value="RING-CLEAVING DIOXYGENASE-RELATED"/>
    <property type="match status" value="1"/>
</dbReference>
<gene>
    <name evidence="3" type="ORF">SAMN05421677_102142</name>
</gene>
<dbReference type="GO" id="GO:0046872">
    <property type="term" value="F:metal ion binding"/>
    <property type="evidence" value="ECO:0007669"/>
    <property type="project" value="UniProtKB-KW"/>
</dbReference>
<dbReference type="InterPro" id="IPR004360">
    <property type="entry name" value="Glyas_Fos-R_dOase_dom"/>
</dbReference>
<dbReference type="AlphaFoldDB" id="A0A1H0FWK0"/>
<dbReference type="PANTHER" id="PTHR43048">
    <property type="entry name" value="METHYLMALONYL-COA EPIMERASE"/>
    <property type="match status" value="1"/>
</dbReference>